<dbReference type="GO" id="GO:0016887">
    <property type="term" value="F:ATP hydrolysis activity"/>
    <property type="evidence" value="ECO:0007669"/>
    <property type="project" value="InterPro"/>
</dbReference>
<evidence type="ECO:0000256" key="5">
    <source>
        <dbReference type="ARBA" id="ARBA00022741"/>
    </source>
</evidence>
<dbReference type="SUPFAM" id="SSF52540">
    <property type="entry name" value="P-loop containing nucleoside triphosphate hydrolases"/>
    <property type="match status" value="2"/>
</dbReference>
<organism evidence="12 13">
    <name type="scientific">Psilocybe cyanescens</name>
    <dbReference type="NCBI Taxonomy" id="93625"/>
    <lineage>
        <taxon>Eukaryota</taxon>
        <taxon>Fungi</taxon>
        <taxon>Dikarya</taxon>
        <taxon>Basidiomycota</taxon>
        <taxon>Agaricomycotina</taxon>
        <taxon>Agaricomycetes</taxon>
        <taxon>Agaricomycetidae</taxon>
        <taxon>Agaricales</taxon>
        <taxon>Agaricineae</taxon>
        <taxon>Strophariaceae</taxon>
        <taxon>Psilocybe</taxon>
    </lineage>
</organism>
<feature type="transmembrane region" description="Helical" evidence="10">
    <location>
        <begin position="1195"/>
        <end position="1215"/>
    </location>
</feature>
<feature type="compositionally biased region" description="Low complexity" evidence="9">
    <location>
        <begin position="37"/>
        <end position="46"/>
    </location>
</feature>
<dbReference type="GO" id="GO:0016020">
    <property type="term" value="C:membrane"/>
    <property type="evidence" value="ECO:0007669"/>
    <property type="project" value="UniProtKB-SubCell"/>
</dbReference>
<keyword evidence="3" id="KW-0813">Transport</keyword>
<dbReference type="STRING" id="93625.A0A409WS75"/>
<proteinExistence type="inferred from homology"/>
<protein>
    <recommendedName>
        <fullName evidence="11">ABC transporter domain-containing protein</fullName>
    </recommendedName>
</protein>
<feature type="transmembrane region" description="Helical" evidence="10">
    <location>
        <begin position="562"/>
        <end position="582"/>
    </location>
</feature>
<evidence type="ECO:0000256" key="4">
    <source>
        <dbReference type="ARBA" id="ARBA00022692"/>
    </source>
</evidence>
<feature type="compositionally biased region" description="Low complexity" evidence="9">
    <location>
        <begin position="20"/>
        <end position="30"/>
    </location>
</feature>
<dbReference type="Pfam" id="PF14510">
    <property type="entry name" value="ABC_trans_N"/>
    <property type="match status" value="1"/>
</dbReference>
<feature type="transmembrane region" description="Helical" evidence="10">
    <location>
        <begin position="1264"/>
        <end position="1294"/>
    </location>
</feature>
<dbReference type="OrthoDB" id="245989at2759"/>
<feature type="region of interest" description="Disordered" evidence="9">
    <location>
        <begin position="89"/>
        <end position="109"/>
    </location>
</feature>
<feature type="transmembrane region" description="Helical" evidence="10">
    <location>
        <begin position="603"/>
        <end position="629"/>
    </location>
</feature>
<dbReference type="PANTHER" id="PTHR19241">
    <property type="entry name" value="ATP-BINDING CASSETTE TRANSPORTER"/>
    <property type="match status" value="1"/>
</dbReference>
<dbReference type="FunCoup" id="A0A409WS75">
    <property type="interactions" value="99"/>
</dbReference>
<dbReference type="InterPro" id="IPR013525">
    <property type="entry name" value="ABC2_TM"/>
</dbReference>
<feature type="transmembrane region" description="Helical" evidence="10">
    <location>
        <begin position="668"/>
        <end position="688"/>
    </location>
</feature>
<dbReference type="SMART" id="SM00382">
    <property type="entry name" value="AAA"/>
    <property type="match status" value="2"/>
</dbReference>
<keyword evidence="6" id="KW-0067">ATP-binding</keyword>
<dbReference type="CDD" id="cd03232">
    <property type="entry name" value="ABCG_PDR_domain2"/>
    <property type="match status" value="1"/>
</dbReference>
<keyword evidence="4 10" id="KW-0812">Transmembrane</keyword>
<dbReference type="Pfam" id="PF06422">
    <property type="entry name" value="PDR_CDR"/>
    <property type="match status" value="2"/>
</dbReference>
<reference evidence="12 13" key="1">
    <citation type="journal article" date="2018" name="Evol. Lett.">
        <title>Horizontal gene cluster transfer increased hallucinogenic mushroom diversity.</title>
        <authorList>
            <person name="Reynolds H.T."/>
            <person name="Vijayakumar V."/>
            <person name="Gluck-Thaler E."/>
            <person name="Korotkin H.B."/>
            <person name="Matheny P.B."/>
            <person name="Slot J.C."/>
        </authorList>
    </citation>
    <scope>NUCLEOTIDE SEQUENCE [LARGE SCALE GENOMIC DNA]</scope>
    <source>
        <strain evidence="12 13">2631</strain>
    </source>
</reference>
<dbReference type="InterPro" id="IPR017871">
    <property type="entry name" value="ABC_transporter-like_CS"/>
</dbReference>
<dbReference type="Gene3D" id="3.40.50.300">
    <property type="entry name" value="P-loop containing nucleotide triphosphate hydrolases"/>
    <property type="match status" value="2"/>
</dbReference>
<accession>A0A409WS75</accession>
<feature type="transmembrane region" description="Helical" evidence="10">
    <location>
        <begin position="1227"/>
        <end position="1244"/>
    </location>
</feature>
<dbReference type="InterPro" id="IPR027417">
    <property type="entry name" value="P-loop_NTPase"/>
</dbReference>
<evidence type="ECO:0000256" key="8">
    <source>
        <dbReference type="ARBA" id="ARBA00023136"/>
    </source>
</evidence>
<comment type="caution">
    <text evidence="12">The sequence shown here is derived from an EMBL/GenBank/DDBJ whole genome shotgun (WGS) entry which is preliminary data.</text>
</comment>
<sequence length="1495" mass="165756">MSDFPTLPPPLTNIKEETPSASVSRRASVSHLDSISAPTTTATPAARNYEHQVGPPVAGKPKTRPRGNSSVSRVDIEFFDPSGVQALRRTMTEDRPRLSSDSSEATLDVKDGQPFDFEKTLKRIIRKREEADIKPRTLGVVFRDLKVVGKAASDSFQPTLGSLFNPLVILQQIQKARHPTLRNILSGFEGVIKPGEMLLVLGSPGSGCSTLLKTLANQTDEYHSVEGARHYDSITPTEIAKHFRGDVQYCPEDDIHFPTLSVQQTIEFAAKSRTPLRRVSETRKEFADSVTTILTTIFGLRHTLTTPVGDNAIRGVSGGEKKRVSIAEALASRSLVGSWDNSTRGLDASTALEFVRALRIGTDTFDTTTIVSIYQAGESLYEYFDKVCVIYEGRMAYYGPANEAKKYFLDMGYEPANRQTTADFIVAVTDPKARKLRAGFTNQPRTAAEFAEYFLKSSQGQANKTEIREYLDNQVGKAEKKDAYMQSAYAEFAKRSHKSSPYLLNITQQVIMVMRRRVQIIMGNPLATGLNLFSFVFQGIIVGSVYLNSADATSAYFSRGGVLFFALLFSALATMAEIPSLYAQRPIVLKHQKAALYHPFVEALALTLVDIPISMVTSIVFSIIIYFMVGLQRTASQFFIFLLFIFTMTIAMKGWFRGIAAAFQSEATAQSFAGISVLALVIYTGYAIPKPTMIGALRWISYINPMRYGFEAIMTNEFSTLNGQCSVLIPHGPGYEDISLDNQVCATVGAIPGESTVNGSRYVLLSFEFKHSNLWMNFGIIIAFLAGFIGAYLLFTEFNTSSAADRSTVLFRRGAVVKPKSEDANDEEKIEAVNEKPTATPTSPKSPEAVDTDGVVRHTDVFSWRNINYVVPIPGKEDRLLLSNVSGYVAPGKLTALMGESGAGKTTLLNVLAMRTDTGVVTGDRFVNGHGLPADFQSQSAYCQQMDTHTPLQTVREALLFSAKLRQPASVPLAEKEAYVDKCLAMCGLEEYAEASVGSLSIEHRKRTTIGVELAAKPKLLLFLDEPTSGLDSQSAWAIMEFLRNLADNGQAILCTIHQPSAELFQVFDRIVLLKKGGKTVYIGNIGNSATTLIKYFEKNGARTCLPHENPAEYMLDVIGAGATASSQQDWYDIWKNSPEAGNLQNEIEAIHAEGRSRPAVATEIHNEFATPWVYQVQELFKRNASSFWRDPNYLMAKLILNAIGGLFIGFTFWQSKDSQQGTQNKLFSIFMATILSVPLANQLQVPFINTRKIYEIRERPSRIYSWTALITSQIMIEVPWNICGSIILFFTWYWTVGFESSRAGYTFLMLAVAFPLYFTTFGQAVASMAPSAEIAALLFSFLFSFVITFNGVVQPFNQLGWWKWMYHLSPFTYLIEGLLGQAIGHQDINCSPIEFVRVDPPSGQTCGAFMAPYISAAGGYLANPDATSACEFCSMRTTDQFLGTAFNIFYKNHWRDFGIFIAFSLFNISLIYVLTYLFRIHKGSLLPSFRRKKN</sequence>
<keyword evidence="7 10" id="KW-1133">Transmembrane helix</keyword>
<dbReference type="InParanoid" id="A0A409WS75"/>
<dbReference type="InterPro" id="IPR034003">
    <property type="entry name" value="ABCG_PDR_2"/>
</dbReference>
<dbReference type="Proteomes" id="UP000283269">
    <property type="component" value="Unassembled WGS sequence"/>
</dbReference>
<dbReference type="InterPro" id="IPR003439">
    <property type="entry name" value="ABC_transporter-like_ATP-bd"/>
</dbReference>
<feature type="region of interest" description="Disordered" evidence="9">
    <location>
        <begin position="822"/>
        <end position="851"/>
    </location>
</feature>
<dbReference type="PROSITE" id="PS00211">
    <property type="entry name" value="ABC_TRANSPORTER_1"/>
    <property type="match status" value="1"/>
</dbReference>
<dbReference type="InterPro" id="IPR034001">
    <property type="entry name" value="ABCG_PDR_1"/>
</dbReference>
<dbReference type="InterPro" id="IPR029481">
    <property type="entry name" value="ABC_trans_N"/>
</dbReference>
<evidence type="ECO:0000259" key="11">
    <source>
        <dbReference type="PROSITE" id="PS50893"/>
    </source>
</evidence>
<dbReference type="InterPro" id="IPR003593">
    <property type="entry name" value="AAA+_ATPase"/>
</dbReference>
<dbReference type="GO" id="GO:0140359">
    <property type="term" value="F:ABC-type transporter activity"/>
    <property type="evidence" value="ECO:0007669"/>
    <property type="project" value="InterPro"/>
</dbReference>
<evidence type="ECO:0000256" key="1">
    <source>
        <dbReference type="ARBA" id="ARBA00004141"/>
    </source>
</evidence>
<keyword evidence="5" id="KW-0547">Nucleotide-binding</keyword>
<dbReference type="Pfam" id="PF00005">
    <property type="entry name" value="ABC_tran"/>
    <property type="match status" value="2"/>
</dbReference>
<feature type="transmembrane region" description="Helical" evidence="10">
    <location>
        <begin position="635"/>
        <end position="656"/>
    </location>
</feature>
<dbReference type="InterPro" id="IPR043926">
    <property type="entry name" value="ABCG_dom"/>
</dbReference>
<evidence type="ECO:0000256" key="10">
    <source>
        <dbReference type="SAM" id="Phobius"/>
    </source>
</evidence>
<feature type="transmembrane region" description="Helical" evidence="10">
    <location>
        <begin position="1306"/>
        <end position="1323"/>
    </location>
</feature>
<evidence type="ECO:0000256" key="3">
    <source>
        <dbReference type="ARBA" id="ARBA00022448"/>
    </source>
</evidence>
<dbReference type="InterPro" id="IPR010929">
    <property type="entry name" value="PDR_CDR_ABC"/>
</dbReference>
<feature type="transmembrane region" description="Helical" evidence="10">
    <location>
        <begin position="521"/>
        <end position="542"/>
    </location>
</feature>
<evidence type="ECO:0000313" key="13">
    <source>
        <dbReference type="Proteomes" id="UP000283269"/>
    </source>
</evidence>
<feature type="compositionally biased region" description="Low complexity" evidence="9">
    <location>
        <begin position="835"/>
        <end position="849"/>
    </location>
</feature>
<feature type="transmembrane region" description="Helical" evidence="10">
    <location>
        <begin position="1335"/>
        <end position="1354"/>
    </location>
</feature>
<dbReference type="FunFam" id="3.40.50.300:FF:000054">
    <property type="entry name" value="ABC multidrug transporter atrF"/>
    <property type="match status" value="1"/>
</dbReference>
<feature type="transmembrane region" description="Helical" evidence="10">
    <location>
        <begin position="774"/>
        <end position="795"/>
    </location>
</feature>
<evidence type="ECO:0000256" key="7">
    <source>
        <dbReference type="ARBA" id="ARBA00022989"/>
    </source>
</evidence>
<comment type="similarity">
    <text evidence="2">Belongs to the ABC transporter superfamily. ABCG family. PDR (TC 3.A.1.205) subfamily.</text>
</comment>
<feature type="domain" description="ABC transporter" evidence="11">
    <location>
        <begin position="168"/>
        <end position="417"/>
    </location>
</feature>
<keyword evidence="8 10" id="KW-0472">Membrane</keyword>
<comment type="subcellular location">
    <subcellularLocation>
        <location evidence="1">Membrane</location>
        <topology evidence="1">Multi-pass membrane protein</topology>
    </subcellularLocation>
</comment>
<keyword evidence="13" id="KW-1185">Reference proteome</keyword>
<evidence type="ECO:0000256" key="9">
    <source>
        <dbReference type="SAM" id="MobiDB-lite"/>
    </source>
</evidence>
<dbReference type="Pfam" id="PF01061">
    <property type="entry name" value="ABC2_membrane"/>
    <property type="match status" value="2"/>
</dbReference>
<feature type="compositionally biased region" description="Pro residues" evidence="9">
    <location>
        <begin position="1"/>
        <end position="11"/>
    </location>
</feature>
<dbReference type="GO" id="GO:0005524">
    <property type="term" value="F:ATP binding"/>
    <property type="evidence" value="ECO:0007669"/>
    <property type="project" value="UniProtKB-KW"/>
</dbReference>
<feature type="region of interest" description="Disordered" evidence="9">
    <location>
        <begin position="1"/>
        <end position="75"/>
    </location>
</feature>
<dbReference type="CDD" id="cd03233">
    <property type="entry name" value="ABCG_PDR_domain1"/>
    <property type="match status" value="1"/>
</dbReference>
<feature type="domain" description="ABC transporter" evidence="11">
    <location>
        <begin position="856"/>
        <end position="1101"/>
    </location>
</feature>
<evidence type="ECO:0000256" key="2">
    <source>
        <dbReference type="ARBA" id="ARBA00006012"/>
    </source>
</evidence>
<name>A0A409WS75_PSICY</name>
<gene>
    <name evidence="12" type="ORF">CVT25_015082</name>
</gene>
<evidence type="ECO:0000313" key="12">
    <source>
        <dbReference type="EMBL" id="PPQ81326.1"/>
    </source>
</evidence>
<dbReference type="Pfam" id="PF19055">
    <property type="entry name" value="ABC2_membrane_7"/>
    <property type="match status" value="1"/>
</dbReference>
<dbReference type="EMBL" id="NHYD01003264">
    <property type="protein sequence ID" value="PPQ81326.1"/>
    <property type="molecule type" value="Genomic_DNA"/>
</dbReference>
<dbReference type="PROSITE" id="PS50893">
    <property type="entry name" value="ABC_TRANSPORTER_2"/>
    <property type="match status" value="2"/>
</dbReference>
<feature type="transmembrane region" description="Helical" evidence="10">
    <location>
        <begin position="1458"/>
        <end position="1479"/>
    </location>
</feature>
<evidence type="ECO:0000256" key="6">
    <source>
        <dbReference type="ARBA" id="ARBA00022840"/>
    </source>
</evidence>